<dbReference type="InterPro" id="IPR016181">
    <property type="entry name" value="Acyl_CoA_acyltransferase"/>
</dbReference>
<organism evidence="4 5">
    <name type="scientific">Lichenibacterium minor</name>
    <dbReference type="NCBI Taxonomy" id="2316528"/>
    <lineage>
        <taxon>Bacteria</taxon>
        <taxon>Pseudomonadati</taxon>
        <taxon>Pseudomonadota</taxon>
        <taxon>Alphaproteobacteria</taxon>
        <taxon>Hyphomicrobiales</taxon>
        <taxon>Lichenihabitantaceae</taxon>
        <taxon>Lichenibacterium</taxon>
    </lineage>
</organism>
<dbReference type="Pfam" id="PF00583">
    <property type="entry name" value="Acetyltransf_1"/>
    <property type="match status" value="1"/>
</dbReference>
<dbReference type="PROSITE" id="PS51186">
    <property type="entry name" value="GNAT"/>
    <property type="match status" value="1"/>
</dbReference>
<comment type="caution">
    <text evidence="4">The sequence shown here is derived from an EMBL/GenBank/DDBJ whole genome shotgun (WGS) entry which is preliminary data.</text>
</comment>
<dbReference type="GO" id="GO:0016747">
    <property type="term" value="F:acyltransferase activity, transferring groups other than amino-acyl groups"/>
    <property type="evidence" value="ECO:0007669"/>
    <property type="project" value="InterPro"/>
</dbReference>
<gene>
    <name evidence="4" type="ORF">D3273_15335</name>
</gene>
<dbReference type="AlphaFoldDB" id="A0A4Q2U878"/>
<dbReference type="InterPro" id="IPR000182">
    <property type="entry name" value="GNAT_dom"/>
</dbReference>
<keyword evidence="1 4" id="KW-0808">Transferase</keyword>
<dbReference type="PANTHER" id="PTHR43877">
    <property type="entry name" value="AMINOALKYLPHOSPHONATE N-ACETYLTRANSFERASE-RELATED-RELATED"/>
    <property type="match status" value="1"/>
</dbReference>
<accession>A0A4Q2U878</accession>
<name>A0A4Q2U878_9HYPH</name>
<evidence type="ECO:0000313" key="4">
    <source>
        <dbReference type="EMBL" id="RYC31136.1"/>
    </source>
</evidence>
<dbReference type="Gene3D" id="3.40.630.30">
    <property type="match status" value="1"/>
</dbReference>
<dbReference type="EMBL" id="QYBB01000017">
    <property type="protein sequence ID" value="RYC31136.1"/>
    <property type="molecule type" value="Genomic_DNA"/>
</dbReference>
<dbReference type="InterPro" id="IPR050832">
    <property type="entry name" value="Bact_Acetyltransf"/>
</dbReference>
<dbReference type="SUPFAM" id="SSF55729">
    <property type="entry name" value="Acyl-CoA N-acyltransferases (Nat)"/>
    <property type="match status" value="1"/>
</dbReference>
<proteinExistence type="predicted"/>
<protein>
    <submittedName>
        <fullName evidence="4">GNAT family N-acetyltransferase</fullName>
    </submittedName>
</protein>
<dbReference type="OrthoDB" id="9797456at2"/>
<evidence type="ECO:0000259" key="3">
    <source>
        <dbReference type="PROSITE" id="PS51186"/>
    </source>
</evidence>
<evidence type="ECO:0000313" key="5">
    <source>
        <dbReference type="Proteomes" id="UP000290759"/>
    </source>
</evidence>
<evidence type="ECO:0000256" key="2">
    <source>
        <dbReference type="ARBA" id="ARBA00023315"/>
    </source>
</evidence>
<reference evidence="4 5" key="2">
    <citation type="submission" date="2019-02" db="EMBL/GenBank/DDBJ databases">
        <title>'Lichenibacterium ramalinii' gen. nov. sp. nov., 'Lichenibacterium minor' gen. nov. sp. nov.</title>
        <authorList>
            <person name="Pankratov T."/>
        </authorList>
    </citation>
    <scope>NUCLEOTIDE SEQUENCE [LARGE SCALE GENOMIC DNA]</scope>
    <source>
        <strain evidence="4 5">RmlP026</strain>
    </source>
</reference>
<evidence type="ECO:0000256" key="1">
    <source>
        <dbReference type="ARBA" id="ARBA00022679"/>
    </source>
</evidence>
<keyword evidence="5" id="KW-1185">Reference proteome</keyword>
<dbReference type="Proteomes" id="UP000290759">
    <property type="component" value="Unassembled WGS sequence"/>
</dbReference>
<dbReference type="CDD" id="cd04301">
    <property type="entry name" value="NAT_SF"/>
    <property type="match status" value="1"/>
</dbReference>
<feature type="domain" description="N-acetyltransferase" evidence="3">
    <location>
        <begin position="3"/>
        <end position="181"/>
    </location>
</feature>
<dbReference type="RefSeq" id="WP_129227815.1">
    <property type="nucleotide sequence ID" value="NZ_QYBB01000017.1"/>
</dbReference>
<reference evidence="4 5" key="1">
    <citation type="submission" date="2018-12" db="EMBL/GenBank/DDBJ databases">
        <authorList>
            <person name="Grouzdev D.S."/>
            <person name="Krutkina M.S."/>
        </authorList>
    </citation>
    <scope>NUCLEOTIDE SEQUENCE [LARGE SCALE GENOMIC DNA]</scope>
    <source>
        <strain evidence="4 5">RmlP026</strain>
    </source>
</reference>
<keyword evidence="2" id="KW-0012">Acyltransferase</keyword>
<sequence length="182" mass="19693">MGSVIVEASRADLSAVADLVNAAYRGDAARRGWTHESDLLAGQRTDAATLRDELDAPDPSAILVLREAPGGPPVACVMTQRFRDDGDRLLCHLAMLTVDPARQGRGLGAALIGEVERRAREAGCAAVEMTVIHSRAELIAFYGRRGYAPTGRTKPFPYGDERFGRPLRDDLHFVVIEKPLSA</sequence>